<name>A0A1R3H3P2_9ROSI</name>
<dbReference type="Proteomes" id="UP000187203">
    <property type="component" value="Unassembled WGS sequence"/>
</dbReference>
<comment type="caution">
    <text evidence="2">The sequence shown here is derived from an EMBL/GenBank/DDBJ whole genome shotgun (WGS) entry which is preliminary data.</text>
</comment>
<reference evidence="3" key="1">
    <citation type="submission" date="2013-09" db="EMBL/GenBank/DDBJ databases">
        <title>Corchorus olitorius genome sequencing.</title>
        <authorList>
            <person name="Alam M."/>
            <person name="Haque M.S."/>
            <person name="Islam M.S."/>
            <person name="Emdad E.M."/>
            <person name="Islam M.M."/>
            <person name="Ahmed B."/>
            <person name="Halim A."/>
            <person name="Hossen Q.M.M."/>
            <person name="Hossain M.Z."/>
            <person name="Ahmed R."/>
            <person name="Khan M.M."/>
            <person name="Islam R."/>
            <person name="Rashid M.M."/>
            <person name="Khan S.A."/>
            <person name="Rahman M.S."/>
            <person name="Alam M."/>
            <person name="Yahiya A.S."/>
            <person name="Khan M.S."/>
            <person name="Azam M.S."/>
            <person name="Haque T."/>
            <person name="Lashkar M.Z.H."/>
            <person name="Akhand A.I."/>
            <person name="Morshed G."/>
            <person name="Roy S."/>
            <person name="Uddin K.S."/>
            <person name="Rabeya T."/>
            <person name="Hossain A.S."/>
            <person name="Chowdhury A."/>
            <person name="Snigdha A.R."/>
            <person name="Mortoza M.S."/>
            <person name="Matin S.A."/>
            <person name="Hoque S.M.E."/>
            <person name="Islam M.K."/>
            <person name="Roy D.K."/>
            <person name="Haider R."/>
            <person name="Moosa M.M."/>
            <person name="Elias S.M."/>
            <person name="Hasan A.M."/>
            <person name="Jahan S."/>
            <person name="Shafiuddin M."/>
            <person name="Mahmood N."/>
            <person name="Shommy N.S."/>
        </authorList>
    </citation>
    <scope>NUCLEOTIDE SEQUENCE [LARGE SCALE GENOMIC DNA]</scope>
    <source>
        <strain evidence="3">cv. O-4</strain>
    </source>
</reference>
<keyword evidence="3" id="KW-1185">Reference proteome</keyword>
<dbReference type="OrthoDB" id="688481at2759"/>
<sequence length="54" mass="5861">MSTVVFMLGNETVLPVPKQPAFIMKKSSPKGDETWSSECASSVNDVTISMVQAR</sequence>
<evidence type="ECO:0000313" key="3">
    <source>
        <dbReference type="Proteomes" id="UP000187203"/>
    </source>
</evidence>
<protein>
    <recommendedName>
        <fullName evidence="1">S-locus receptor kinase C-terminal domain-containing protein</fullName>
    </recommendedName>
</protein>
<dbReference type="GO" id="GO:0004674">
    <property type="term" value="F:protein serine/threonine kinase activity"/>
    <property type="evidence" value="ECO:0007669"/>
    <property type="project" value="InterPro"/>
</dbReference>
<proteinExistence type="predicted"/>
<organism evidence="2 3">
    <name type="scientific">Corchorus olitorius</name>
    <dbReference type="NCBI Taxonomy" id="93759"/>
    <lineage>
        <taxon>Eukaryota</taxon>
        <taxon>Viridiplantae</taxon>
        <taxon>Streptophyta</taxon>
        <taxon>Embryophyta</taxon>
        <taxon>Tracheophyta</taxon>
        <taxon>Spermatophyta</taxon>
        <taxon>Magnoliopsida</taxon>
        <taxon>eudicotyledons</taxon>
        <taxon>Gunneridae</taxon>
        <taxon>Pentapetalae</taxon>
        <taxon>rosids</taxon>
        <taxon>malvids</taxon>
        <taxon>Malvales</taxon>
        <taxon>Malvaceae</taxon>
        <taxon>Grewioideae</taxon>
        <taxon>Apeibeae</taxon>
        <taxon>Corchorus</taxon>
    </lineage>
</organism>
<dbReference type="STRING" id="93759.A0A1R3H3P2"/>
<evidence type="ECO:0000259" key="1">
    <source>
        <dbReference type="Pfam" id="PF11883"/>
    </source>
</evidence>
<dbReference type="InterPro" id="IPR021820">
    <property type="entry name" value="S-locus_recpt_kinase_C"/>
</dbReference>
<evidence type="ECO:0000313" key="2">
    <source>
        <dbReference type="EMBL" id="OMO64965.1"/>
    </source>
</evidence>
<accession>A0A1R3H3P2</accession>
<dbReference type="AlphaFoldDB" id="A0A1R3H3P2"/>
<dbReference type="EMBL" id="AWUE01020865">
    <property type="protein sequence ID" value="OMO64965.1"/>
    <property type="molecule type" value="Genomic_DNA"/>
</dbReference>
<gene>
    <name evidence="2" type="ORF">COLO4_31662</name>
</gene>
<feature type="domain" description="S-locus receptor kinase C-terminal" evidence="1">
    <location>
        <begin position="10"/>
        <end position="54"/>
    </location>
</feature>
<dbReference type="Pfam" id="PF11883">
    <property type="entry name" value="DUF3403"/>
    <property type="match status" value="1"/>
</dbReference>